<dbReference type="OMA" id="FEQSTYD"/>
<dbReference type="eggNOG" id="KOG1767">
    <property type="taxonomic scope" value="Eukaryota"/>
</dbReference>
<dbReference type="AlphaFoldDB" id="C1MZ11"/>
<keyword evidence="2 4" id="KW-0689">Ribosomal protein</keyword>
<evidence type="ECO:0000256" key="2">
    <source>
        <dbReference type="ARBA" id="ARBA00022980"/>
    </source>
</evidence>
<feature type="compositionally biased region" description="Low complexity" evidence="5">
    <location>
        <begin position="11"/>
        <end position="20"/>
    </location>
</feature>
<dbReference type="GO" id="GO:1990904">
    <property type="term" value="C:ribonucleoprotein complex"/>
    <property type="evidence" value="ECO:0007669"/>
    <property type="project" value="UniProtKB-KW"/>
</dbReference>
<dbReference type="EMBL" id="GG663743">
    <property type="protein sequence ID" value="EEH54783.1"/>
    <property type="molecule type" value="Genomic_DNA"/>
</dbReference>
<feature type="compositionally biased region" description="Basic and acidic residues" evidence="5">
    <location>
        <begin position="1"/>
        <end position="10"/>
    </location>
</feature>
<evidence type="ECO:0000313" key="7">
    <source>
        <dbReference type="Proteomes" id="UP000001876"/>
    </source>
</evidence>
<feature type="region of interest" description="Disordered" evidence="5">
    <location>
        <begin position="1"/>
        <end position="35"/>
    </location>
</feature>
<comment type="similarity">
    <text evidence="1 4">Belongs to the eukaryotic ribosomal protein eS25 family.</text>
</comment>
<evidence type="ECO:0000256" key="4">
    <source>
        <dbReference type="RuleBase" id="RU366057"/>
    </source>
</evidence>
<dbReference type="GeneID" id="9686317"/>
<dbReference type="PANTHER" id="PTHR12850">
    <property type="entry name" value="40S RIBOSOMAL PROTEIN S25"/>
    <property type="match status" value="1"/>
</dbReference>
<sequence>MPPKAPESKAAKAAKAQAGGKAKKKKWSKGKNKEKANNQVLFEQSTYDKLLAEVPKYKMITISILCDRLRITCSLARKAIQILIAKGLIRPVTMHSKQQVYTRSTNVEE</sequence>
<organism evidence="7">
    <name type="scientific">Micromonas pusilla (strain CCMP1545)</name>
    <name type="common">Picoplanktonic green alga</name>
    <dbReference type="NCBI Taxonomy" id="564608"/>
    <lineage>
        <taxon>Eukaryota</taxon>
        <taxon>Viridiplantae</taxon>
        <taxon>Chlorophyta</taxon>
        <taxon>Mamiellophyceae</taxon>
        <taxon>Mamiellales</taxon>
        <taxon>Mamiellaceae</taxon>
        <taxon>Micromonas</taxon>
    </lineage>
</organism>
<keyword evidence="3 4" id="KW-0687">Ribonucleoprotein</keyword>
<dbReference type="OrthoDB" id="10263513at2759"/>
<dbReference type="RefSeq" id="XP_003061133.1">
    <property type="nucleotide sequence ID" value="XM_003061087.1"/>
</dbReference>
<gene>
    <name evidence="6" type="ORF">MICPUCDRAFT_28202</name>
</gene>
<dbReference type="GO" id="GO:0005840">
    <property type="term" value="C:ribosome"/>
    <property type="evidence" value="ECO:0007669"/>
    <property type="project" value="UniProtKB-KW"/>
</dbReference>
<evidence type="ECO:0000256" key="1">
    <source>
        <dbReference type="ARBA" id="ARBA00009106"/>
    </source>
</evidence>
<accession>C1MZ11</accession>
<dbReference type="FunFam" id="3.30.63.20:FF:000001">
    <property type="entry name" value="40S ribosomal protein S25"/>
    <property type="match status" value="1"/>
</dbReference>
<feature type="compositionally biased region" description="Basic residues" evidence="5">
    <location>
        <begin position="21"/>
        <end position="30"/>
    </location>
</feature>
<dbReference type="Gene3D" id="3.30.63.20">
    <property type="match status" value="1"/>
</dbReference>
<reference evidence="6 7" key="1">
    <citation type="journal article" date="2009" name="Science">
        <title>Green evolution and dynamic adaptations revealed by genomes of the marine picoeukaryotes Micromonas.</title>
        <authorList>
            <person name="Worden A.Z."/>
            <person name="Lee J.H."/>
            <person name="Mock T."/>
            <person name="Rouze P."/>
            <person name="Simmons M.P."/>
            <person name="Aerts A.L."/>
            <person name="Allen A.E."/>
            <person name="Cuvelier M.L."/>
            <person name="Derelle E."/>
            <person name="Everett M.V."/>
            <person name="Foulon E."/>
            <person name="Grimwood J."/>
            <person name="Gundlach H."/>
            <person name="Henrissat B."/>
            <person name="Napoli C."/>
            <person name="McDonald S.M."/>
            <person name="Parker M.S."/>
            <person name="Rombauts S."/>
            <person name="Salamov A."/>
            <person name="Von Dassow P."/>
            <person name="Badger J.H."/>
            <person name="Coutinho P.M."/>
            <person name="Demir E."/>
            <person name="Dubchak I."/>
            <person name="Gentemann C."/>
            <person name="Eikrem W."/>
            <person name="Gready J.E."/>
            <person name="John U."/>
            <person name="Lanier W."/>
            <person name="Lindquist E.A."/>
            <person name="Lucas S."/>
            <person name="Mayer K.F."/>
            <person name="Moreau H."/>
            <person name="Not F."/>
            <person name="Otillar R."/>
            <person name="Panaud O."/>
            <person name="Pangilinan J."/>
            <person name="Paulsen I."/>
            <person name="Piegu B."/>
            <person name="Poliakov A."/>
            <person name="Robbens S."/>
            <person name="Schmutz J."/>
            <person name="Toulza E."/>
            <person name="Wyss T."/>
            <person name="Zelensky A."/>
            <person name="Zhou K."/>
            <person name="Armbrust E.V."/>
            <person name="Bhattacharya D."/>
            <person name="Goodenough U.W."/>
            <person name="Van de Peer Y."/>
            <person name="Grigoriev I.V."/>
        </authorList>
    </citation>
    <scope>NUCLEOTIDE SEQUENCE [LARGE SCALE GENOMIC DNA]</scope>
    <source>
        <strain evidence="6 7">CCMP1545</strain>
    </source>
</reference>
<dbReference type="KEGG" id="mpp:MICPUCDRAFT_28202"/>
<name>C1MZ11_MICPC</name>
<dbReference type="Proteomes" id="UP000001876">
    <property type="component" value="Unassembled WGS sequence"/>
</dbReference>
<proteinExistence type="inferred from homology"/>
<evidence type="ECO:0000313" key="6">
    <source>
        <dbReference type="EMBL" id="EEH54783.1"/>
    </source>
</evidence>
<dbReference type="InterPro" id="IPR004977">
    <property type="entry name" value="Ribosomal_eS25"/>
</dbReference>
<evidence type="ECO:0000256" key="3">
    <source>
        <dbReference type="ARBA" id="ARBA00023274"/>
    </source>
</evidence>
<protein>
    <recommendedName>
        <fullName evidence="4">40S ribosomal protein S25</fullName>
    </recommendedName>
</protein>
<evidence type="ECO:0000256" key="5">
    <source>
        <dbReference type="SAM" id="MobiDB-lite"/>
    </source>
</evidence>
<dbReference type="STRING" id="564608.C1MZ11"/>
<dbReference type="Pfam" id="PF03297">
    <property type="entry name" value="Ribosomal_S25"/>
    <property type="match status" value="1"/>
</dbReference>
<keyword evidence="7" id="KW-1185">Reference proteome</keyword>